<name>A0AAX6NH93_PRIAR</name>
<evidence type="ECO:0000313" key="2">
    <source>
        <dbReference type="Proteomes" id="UP001269400"/>
    </source>
</evidence>
<reference evidence="1" key="1">
    <citation type="journal article" date="2022" name="J Environ Chem Eng">
        <title>Biodegradation of petroleum oil using a constructed nonpathogenic and heavy metal-tolerant bacterial consortium isolated from marine sponges.</title>
        <authorList>
            <person name="Dechsakulwatana C."/>
            <person name="Rungsihiranrut A."/>
            <person name="Muangchinda C."/>
            <person name="Ningthoujam R."/>
            <person name="Klankeo P."/>
            <person name="Pinyakong O."/>
        </authorList>
    </citation>
    <scope>NUCLEOTIDE SEQUENCE</scope>
    <source>
        <strain evidence="1">TL01-2</strain>
    </source>
</reference>
<sequence length="79" mass="8865">MAEKNESKAKQTTERKIICKGPVDKNNGAIIFRLPPERKDGKPFDIVQGQTLTVGSDISEETADQLLDSKSWKFEEVTK</sequence>
<dbReference type="EMBL" id="JAPTGD010000005">
    <property type="protein sequence ID" value="MDU9695147.1"/>
    <property type="molecule type" value="Genomic_DNA"/>
</dbReference>
<accession>A0AAX6NH93</accession>
<protein>
    <recommendedName>
        <fullName evidence="3">AbrB family transcriptional regulator</fullName>
    </recommendedName>
</protein>
<evidence type="ECO:0000313" key="1">
    <source>
        <dbReference type="EMBL" id="MDU9695147.1"/>
    </source>
</evidence>
<organism evidence="1 2">
    <name type="scientific">Priestia aryabhattai</name>
    <name type="common">Bacillus aryabhattai</name>
    <dbReference type="NCBI Taxonomy" id="412384"/>
    <lineage>
        <taxon>Bacteria</taxon>
        <taxon>Bacillati</taxon>
        <taxon>Bacillota</taxon>
        <taxon>Bacilli</taxon>
        <taxon>Bacillales</taxon>
        <taxon>Bacillaceae</taxon>
        <taxon>Priestia</taxon>
    </lineage>
</organism>
<dbReference type="Proteomes" id="UP001269400">
    <property type="component" value="Unassembled WGS sequence"/>
</dbReference>
<dbReference type="AlphaFoldDB" id="A0AAX6NH93"/>
<comment type="caution">
    <text evidence="1">The sequence shown here is derived from an EMBL/GenBank/DDBJ whole genome shotgun (WGS) entry which is preliminary data.</text>
</comment>
<reference evidence="1" key="2">
    <citation type="submission" date="2022-12" db="EMBL/GenBank/DDBJ databases">
        <authorList>
            <person name="Dechsakulwatana C."/>
            <person name="Rungsihiranrut A."/>
            <person name="Muangchinda C."/>
            <person name="Ningthoujam R."/>
            <person name="Klankeo P."/>
            <person name="Pinyakong O."/>
        </authorList>
    </citation>
    <scope>NUCLEOTIDE SEQUENCE</scope>
    <source>
        <strain evidence="1">TL01-2</strain>
    </source>
</reference>
<gene>
    <name evidence="1" type="ORF">O0Q50_28525</name>
</gene>
<evidence type="ECO:0008006" key="3">
    <source>
        <dbReference type="Google" id="ProtNLM"/>
    </source>
</evidence>
<proteinExistence type="predicted"/>
<dbReference type="RefSeq" id="WP_258304030.1">
    <property type="nucleotide sequence ID" value="NZ_JAPTGD010000005.1"/>
</dbReference>